<dbReference type="PROSITE" id="PS51085">
    <property type="entry name" value="2FE2S_FER_2"/>
    <property type="match status" value="1"/>
</dbReference>
<dbReference type="GO" id="GO:0051536">
    <property type="term" value="F:iron-sulfur cluster binding"/>
    <property type="evidence" value="ECO:0007669"/>
    <property type="project" value="InterPro"/>
</dbReference>
<keyword evidence="1" id="KW-0560">Oxidoreductase</keyword>
<dbReference type="RefSeq" id="WP_039608365.1">
    <property type="nucleotide sequence ID" value="NZ_JWIC01000004.1"/>
</dbReference>
<dbReference type="SUPFAM" id="SSF54292">
    <property type="entry name" value="2Fe-2S ferredoxin-like"/>
    <property type="match status" value="1"/>
</dbReference>
<dbReference type="InterPro" id="IPR042204">
    <property type="entry name" value="2Fe-2S-bd_N"/>
</dbReference>
<dbReference type="InterPro" id="IPR036010">
    <property type="entry name" value="2Fe-2S_ferredoxin-like_sf"/>
</dbReference>
<sequence length="108" mass="12058">MTTATRTKDITPLDSITFQILIDEQPITACEGETVLSVLQAADIKQVCENDRKVVTGGYCAMGVCHCCHVKVNKRYKQRACQTLVEPNMQVETLSNRFKDVGIDHDKV</sequence>
<dbReference type="GO" id="GO:0016491">
    <property type="term" value="F:oxidoreductase activity"/>
    <property type="evidence" value="ECO:0007669"/>
    <property type="project" value="UniProtKB-KW"/>
</dbReference>
<name>A0A0C1MM07_9GAMM</name>
<protein>
    <submittedName>
        <fullName evidence="4">(2Fe-2S)-binding protein</fullName>
    </submittedName>
</protein>
<dbReference type="AlphaFoldDB" id="A0A0C1MM07"/>
<keyword evidence="2" id="KW-0830">Ubiquinone</keyword>
<accession>A0A0C1MM07</accession>
<dbReference type="CDD" id="cd00207">
    <property type="entry name" value="fer2"/>
    <property type="match status" value="1"/>
</dbReference>
<evidence type="ECO:0000313" key="5">
    <source>
        <dbReference type="Proteomes" id="UP000031327"/>
    </source>
</evidence>
<organism evidence="4 5">
    <name type="scientific">Pseudoalteromonas luteoviolacea</name>
    <dbReference type="NCBI Taxonomy" id="43657"/>
    <lineage>
        <taxon>Bacteria</taxon>
        <taxon>Pseudomonadati</taxon>
        <taxon>Pseudomonadota</taxon>
        <taxon>Gammaproteobacteria</taxon>
        <taxon>Alteromonadales</taxon>
        <taxon>Pseudoalteromonadaceae</taxon>
        <taxon>Pseudoalteromonas</taxon>
    </lineage>
</organism>
<evidence type="ECO:0000256" key="1">
    <source>
        <dbReference type="ARBA" id="ARBA00023002"/>
    </source>
</evidence>
<dbReference type="Gene3D" id="3.10.20.440">
    <property type="entry name" value="2Fe-2S iron-sulphur cluster binding domain, sarcosine oxidase, alpha subunit, N-terminal domain"/>
    <property type="match status" value="1"/>
</dbReference>
<proteinExistence type="predicted"/>
<dbReference type="EMBL" id="JWIC01000004">
    <property type="protein sequence ID" value="KID58069.1"/>
    <property type="molecule type" value="Genomic_DNA"/>
</dbReference>
<dbReference type="Pfam" id="PF13510">
    <property type="entry name" value="Fer2_4"/>
    <property type="match status" value="1"/>
</dbReference>
<gene>
    <name evidence="4" type="ORF">JF50_04855</name>
</gene>
<dbReference type="InterPro" id="IPR001041">
    <property type="entry name" value="2Fe-2S_ferredoxin-type"/>
</dbReference>
<evidence type="ECO:0000313" key="4">
    <source>
        <dbReference type="EMBL" id="KID58069.1"/>
    </source>
</evidence>
<evidence type="ECO:0000259" key="3">
    <source>
        <dbReference type="PROSITE" id="PS51085"/>
    </source>
</evidence>
<evidence type="ECO:0000256" key="2">
    <source>
        <dbReference type="ARBA" id="ARBA00023075"/>
    </source>
</evidence>
<feature type="domain" description="2Fe-2S ferredoxin-type" evidence="3">
    <location>
        <begin position="14"/>
        <end position="97"/>
    </location>
</feature>
<reference evidence="4 5" key="1">
    <citation type="submission" date="2014-12" db="EMBL/GenBank/DDBJ databases">
        <title>Draft Genome Sequence of Pseudoalteromonas luteoviolacea HI1.</title>
        <authorList>
            <person name="Asahina A.Y."/>
            <person name="Hadfield M.G."/>
        </authorList>
    </citation>
    <scope>NUCLEOTIDE SEQUENCE [LARGE SCALE GENOMIC DNA]</scope>
    <source>
        <strain evidence="4 5">HI1</strain>
    </source>
</reference>
<comment type="caution">
    <text evidence="4">The sequence shown here is derived from an EMBL/GenBank/DDBJ whole genome shotgun (WGS) entry which is preliminary data.</text>
</comment>
<dbReference type="OrthoDB" id="573392at2"/>
<dbReference type="Proteomes" id="UP000031327">
    <property type="component" value="Unassembled WGS sequence"/>
</dbReference>